<dbReference type="EMBL" id="CAKXAJ010025649">
    <property type="protein sequence ID" value="CAH2242505.1"/>
    <property type="molecule type" value="Genomic_DNA"/>
</dbReference>
<feature type="region of interest" description="Disordered" evidence="1">
    <location>
        <begin position="62"/>
        <end position="83"/>
    </location>
</feature>
<evidence type="ECO:0000256" key="1">
    <source>
        <dbReference type="SAM" id="MobiDB-lite"/>
    </source>
</evidence>
<sequence>MVLSCHVKTMKECSDPLASLVDHGESKAQSVSVIKLGIGNLTEKTRVTNIAQRVKGHSWENRLTFGSQGAGKATSGNSNVGRP</sequence>
<organism evidence="2 3">
    <name type="scientific">Pararge aegeria aegeria</name>
    <dbReference type="NCBI Taxonomy" id="348720"/>
    <lineage>
        <taxon>Eukaryota</taxon>
        <taxon>Metazoa</taxon>
        <taxon>Ecdysozoa</taxon>
        <taxon>Arthropoda</taxon>
        <taxon>Hexapoda</taxon>
        <taxon>Insecta</taxon>
        <taxon>Pterygota</taxon>
        <taxon>Neoptera</taxon>
        <taxon>Endopterygota</taxon>
        <taxon>Lepidoptera</taxon>
        <taxon>Glossata</taxon>
        <taxon>Ditrysia</taxon>
        <taxon>Papilionoidea</taxon>
        <taxon>Nymphalidae</taxon>
        <taxon>Satyrinae</taxon>
        <taxon>Satyrini</taxon>
        <taxon>Parargina</taxon>
        <taxon>Pararge</taxon>
    </lineage>
</organism>
<name>A0A8S4RV80_9NEOP</name>
<proteinExistence type="predicted"/>
<feature type="compositionally biased region" description="Polar residues" evidence="1">
    <location>
        <begin position="74"/>
        <end position="83"/>
    </location>
</feature>
<evidence type="ECO:0000313" key="2">
    <source>
        <dbReference type="EMBL" id="CAH2242505.1"/>
    </source>
</evidence>
<dbReference type="AlphaFoldDB" id="A0A8S4RV80"/>
<reference evidence="2" key="1">
    <citation type="submission" date="2022-03" db="EMBL/GenBank/DDBJ databases">
        <authorList>
            <person name="Lindestad O."/>
        </authorList>
    </citation>
    <scope>NUCLEOTIDE SEQUENCE</scope>
</reference>
<dbReference type="Proteomes" id="UP000838756">
    <property type="component" value="Unassembled WGS sequence"/>
</dbReference>
<protein>
    <submittedName>
        <fullName evidence="2">Jg10550 protein</fullName>
    </submittedName>
</protein>
<keyword evidence="3" id="KW-1185">Reference proteome</keyword>
<accession>A0A8S4RV80</accession>
<evidence type="ECO:0000313" key="3">
    <source>
        <dbReference type="Proteomes" id="UP000838756"/>
    </source>
</evidence>
<gene>
    <name evidence="2" type="primary">jg10550</name>
    <name evidence="2" type="ORF">PAEG_LOCUS18779</name>
</gene>
<comment type="caution">
    <text evidence="2">The sequence shown here is derived from an EMBL/GenBank/DDBJ whole genome shotgun (WGS) entry which is preliminary data.</text>
</comment>